<keyword evidence="5" id="KW-1185">Reference proteome</keyword>
<dbReference type="InterPro" id="IPR011006">
    <property type="entry name" value="CheY-like_superfamily"/>
</dbReference>
<evidence type="ECO:0000259" key="3">
    <source>
        <dbReference type="PROSITE" id="PS50110"/>
    </source>
</evidence>
<accession>F5RBM6</accession>
<feature type="domain" description="Response regulatory" evidence="3">
    <location>
        <begin position="9"/>
        <end position="126"/>
    </location>
</feature>
<dbReference type="AlphaFoldDB" id="F5RBM6"/>
<dbReference type="PANTHER" id="PTHR44591:SF3">
    <property type="entry name" value="RESPONSE REGULATORY DOMAIN-CONTAINING PROTEIN"/>
    <property type="match status" value="1"/>
</dbReference>
<reference evidence="4 5" key="1">
    <citation type="journal article" date="2011" name="J. Bacteriol.">
        <title>Genome sequence of Methyloversatilis universalis FAM5T, a methylotrophic representative of the order Rhodocyclales.</title>
        <authorList>
            <person name="Kittichotirat W."/>
            <person name="Good N.M."/>
            <person name="Hall R."/>
            <person name="Bringel F."/>
            <person name="Lajus A."/>
            <person name="Medigue C."/>
            <person name="Smalley N.E."/>
            <person name="Beck D."/>
            <person name="Bumgarner R."/>
            <person name="Vuilleumier S."/>
            <person name="Kalyuzhnaya M.G."/>
        </authorList>
    </citation>
    <scope>NUCLEOTIDE SEQUENCE [LARGE SCALE GENOMIC DNA]</scope>
    <source>
        <strain evidence="5">ATCC BAA-1314 / JCM 13912 / FAM5</strain>
    </source>
</reference>
<dbReference type="eggNOG" id="COG0784">
    <property type="taxonomic scope" value="Bacteria"/>
</dbReference>
<dbReference type="RefSeq" id="WP_008060958.1">
    <property type="nucleotide sequence ID" value="NZ_AFHG01000044.1"/>
</dbReference>
<dbReference type="CDD" id="cd00156">
    <property type="entry name" value="REC"/>
    <property type="match status" value="1"/>
</dbReference>
<dbReference type="Pfam" id="PF00072">
    <property type="entry name" value="Response_reg"/>
    <property type="match status" value="2"/>
</dbReference>
<evidence type="ECO:0000256" key="1">
    <source>
        <dbReference type="ARBA" id="ARBA00022553"/>
    </source>
</evidence>
<dbReference type="InterPro" id="IPR001789">
    <property type="entry name" value="Sig_transdc_resp-reg_receiver"/>
</dbReference>
<comment type="caution">
    <text evidence="2">Lacks conserved residue(s) required for the propagation of feature annotation.</text>
</comment>
<evidence type="ECO:0000313" key="4">
    <source>
        <dbReference type="EMBL" id="EGK72048.1"/>
    </source>
</evidence>
<name>F5RBM6_METUF</name>
<feature type="modified residue" description="4-aspartylphosphate" evidence="2">
    <location>
        <position position="195"/>
    </location>
</feature>
<dbReference type="OrthoDB" id="9800897at2"/>
<evidence type="ECO:0000313" key="5">
    <source>
        <dbReference type="Proteomes" id="UP000005019"/>
    </source>
</evidence>
<evidence type="ECO:0000256" key="2">
    <source>
        <dbReference type="PROSITE-ProRule" id="PRU00169"/>
    </source>
</evidence>
<dbReference type="PROSITE" id="PS50110">
    <property type="entry name" value="RESPONSE_REGULATORY"/>
    <property type="match status" value="2"/>
</dbReference>
<feature type="domain" description="Response regulatory" evidence="3">
    <location>
        <begin position="145"/>
        <end position="262"/>
    </location>
</feature>
<protein>
    <submittedName>
        <fullName evidence="4">Response regulator receiver</fullName>
    </submittedName>
</protein>
<dbReference type="EMBL" id="AFHG01000044">
    <property type="protein sequence ID" value="EGK72048.1"/>
    <property type="molecule type" value="Genomic_DNA"/>
</dbReference>
<dbReference type="SUPFAM" id="SSF52172">
    <property type="entry name" value="CheY-like"/>
    <property type="match status" value="2"/>
</dbReference>
<dbReference type="Gene3D" id="3.40.50.2300">
    <property type="match status" value="2"/>
</dbReference>
<sequence>MSLDLSHLDALLVEPSPTQQRIIRELVATAGLLRVREAGSMSEALERMREKAPDVVISALYLPDADGTDLVRAMRDTPALQHVAFVLVSSETRPQALDPVRQSGVCGILPKPFSGLQLQRVLLATLDYLGDGAANDDDAEYDAMRVLLVDDSANARRFMRRVLESVGFVDIVEAEDGRSAVDLLDRTLFDLVVTDYNMPEMDGRALVEYVRQQSWQASVPILMVTSESDMGRLAAVEQAGVSGICDKPFEPAMLRGLLKGALQQRAA</sequence>
<gene>
    <name evidence="4" type="ORF">METUNv1_01826</name>
</gene>
<dbReference type="Proteomes" id="UP000005019">
    <property type="component" value="Unassembled WGS sequence"/>
</dbReference>
<keyword evidence="1 2" id="KW-0597">Phosphoprotein</keyword>
<dbReference type="GO" id="GO:0000160">
    <property type="term" value="P:phosphorelay signal transduction system"/>
    <property type="evidence" value="ECO:0007669"/>
    <property type="project" value="InterPro"/>
</dbReference>
<comment type="caution">
    <text evidence="4">The sequence shown here is derived from an EMBL/GenBank/DDBJ whole genome shotgun (WGS) entry which is preliminary data.</text>
</comment>
<dbReference type="InterPro" id="IPR050595">
    <property type="entry name" value="Bact_response_regulator"/>
</dbReference>
<proteinExistence type="predicted"/>
<dbReference type="SMART" id="SM00448">
    <property type="entry name" value="REC"/>
    <property type="match status" value="2"/>
</dbReference>
<dbReference type="PANTHER" id="PTHR44591">
    <property type="entry name" value="STRESS RESPONSE REGULATOR PROTEIN 1"/>
    <property type="match status" value="1"/>
</dbReference>
<dbReference type="STRING" id="1000565.METUNv1_01826"/>
<organism evidence="4 5">
    <name type="scientific">Methyloversatilis universalis (strain ATCC BAA-1314 / DSM 25237 / JCM 13912 / CCUG 52030 / FAM5)</name>
    <dbReference type="NCBI Taxonomy" id="1000565"/>
    <lineage>
        <taxon>Bacteria</taxon>
        <taxon>Pseudomonadati</taxon>
        <taxon>Pseudomonadota</taxon>
        <taxon>Betaproteobacteria</taxon>
        <taxon>Nitrosomonadales</taxon>
        <taxon>Sterolibacteriaceae</taxon>
        <taxon>Methyloversatilis</taxon>
    </lineage>
</organism>